<accession>A0A7D5L391</accession>
<evidence type="ECO:0000256" key="6">
    <source>
        <dbReference type="SAM" id="Phobius"/>
    </source>
</evidence>
<evidence type="ECO:0000313" key="7">
    <source>
        <dbReference type="EMBL" id="QLG48265.1"/>
    </source>
</evidence>
<feature type="transmembrane region" description="Helical" evidence="6">
    <location>
        <begin position="269"/>
        <end position="287"/>
    </location>
</feature>
<dbReference type="RefSeq" id="WP_179260004.1">
    <property type="nucleotide sequence ID" value="NZ_CP058601.1"/>
</dbReference>
<dbReference type="InterPro" id="IPR002549">
    <property type="entry name" value="AI-2E-like"/>
</dbReference>
<dbReference type="OrthoDB" id="137390at2157"/>
<keyword evidence="5 6" id="KW-0472">Membrane</keyword>
<dbReference type="AlphaFoldDB" id="A0A7D5L391"/>
<dbReference type="EMBL" id="CP058601">
    <property type="protein sequence ID" value="QLG48265.1"/>
    <property type="molecule type" value="Genomic_DNA"/>
</dbReference>
<comment type="subcellular location">
    <subcellularLocation>
        <location evidence="1">Membrane</location>
        <topology evidence="1">Multi-pass membrane protein</topology>
    </subcellularLocation>
</comment>
<comment type="similarity">
    <text evidence="2">Belongs to the autoinducer-2 exporter (AI-2E) (TC 2.A.86) family.</text>
</comment>
<feature type="transmembrane region" description="Helical" evidence="6">
    <location>
        <begin position="56"/>
        <end position="80"/>
    </location>
</feature>
<feature type="transmembrane region" description="Helical" evidence="6">
    <location>
        <begin position="299"/>
        <end position="325"/>
    </location>
</feature>
<dbReference type="PANTHER" id="PTHR21716">
    <property type="entry name" value="TRANSMEMBRANE PROTEIN"/>
    <property type="match status" value="1"/>
</dbReference>
<evidence type="ECO:0000256" key="2">
    <source>
        <dbReference type="ARBA" id="ARBA00009773"/>
    </source>
</evidence>
<feature type="transmembrane region" description="Helical" evidence="6">
    <location>
        <begin position="199"/>
        <end position="222"/>
    </location>
</feature>
<keyword evidence="4 6" id="KW-1133">Transmembrane helix</keyword>
<reference evidence="7 8" key="1">
    <citation type="submission" date="2020-07" db="EMBL/GenBank/DDBJ databases">
        <authorList>
            <person name="Cui H."/>
        </authorList>
    </citation>
    <scope>NUCLEOTIDE SEQUENCE [LARGE SCALE GENOMIC DNA]</scope>
    <source>
        <strain evidence="7 8">YPL8</strain>
    </source>
</reference>
<organism evidence="7 8">
    <name type="scientific">Natrinema halophilum</name>
    <dbReference type="NCBI Taxonomy" id="1699371"/>
    <lineage>
        <taxon>Archaea</taxon>
        <taxon>Methanobacteriati</taxon>
        <taxon>Methanobacteriota</taxon>
        <taxon>Stenosarchaea group</taxon>
        <taxon>Halobacteria</taxon>
        <taxon>Halobacteriales</taxon>
        <taxon>Natrialbaceae</taxon>
        <taxon>Natrinema</taxon>
    </lineage>
</organism>
<dbReference type="GO" id="GO:0016020">
    <property type="term" value="C:membrane"/>
    <property type="evidence" value="ECO:0007669"/>
    <property type="project" value="UniProtKB-SubCell"/>
</dbReference>
<gene>
    <name evidence="7" type="ORF">HYG82_05080</name>
</gene>
<dbReference type="Proteomes" id="UP000509241">
    <property type="component" value="Chromosome"/>
</dbReference>
<keyword evidence="8" id="KW-1185">Reference proteome</keyword>
<feature type="transmembrane region" description="Helical" evidence="6">
    <location>
        <begin position="143"/>
        <end position="165"/>
    </location>
</feature>
<evidence type="ECO:0000256" key="1">
    <source>
        <dbReference type="ARBA" id="ARBA00004141"/>
    </source>
</evidence>
<protein>
    <submittedName>
        <fullName evidence="7">AI-2E family transporter</fullName>
    </submittedName>
</protein>
<evidence type="ECO:0000256" key="5">
    <source>
        <dbReference type="ARBA" id="ARBA00023136"/>
    </source>
</evidence>
<name>A0A7D5L391_9EURY</name>
<keyword evidence="3 6" id="KW-0812">Transmembrane</keyword>
<dbReference type="PANTHER" id="PTHR21716:SF4">
    <property type="entry name" value="TRANSMEMBRANE PROTEIN 245"/>
    <property type="match status" value="1"/>
</dbReference>
<evidence type="ECO:0000313" key="8">
    <source>
        <dbReference type="Proteomes" id="UP000509241"/>
    </source>
</evidence>
<dbReference type="Pfam" id="PF01594">
    <property type="entry name" value="AI-2E_transport"/>
    <property type="match status" value="1"/>
</dbReference>
<evidence type="ECO:0000256" key="4">
    <source>
        <dbReference type="ARBA" id="ARBA00022989"/>
    </source>
</evidence>
<evidence type="ECO:0000256" key="3">
    <source>
        <dbReference type="ARBA" id="ARBA00022692"/>
    </source>
</evidence>
<dbReference type="GeneID" id="56032641"/>
<sequence>MDARTAFFVLLVCVLGALAALVVLPLVEYVLAACLLASVLRPANERLAPRIGHRCAAVALTAVAIVAGVVPLLLVSLVALRTTVSTVTTFDGAQIVASGREIARTELGMSEETVAELEAIVRSELEGAFSNAAEMTLARTIDIVTLGVDVVIGLIVFVFVLYYLLKDGPAVVDWFRRVSPLDPRVVDELLGEVSVVTRAVLRSHVLVAVVQGALGGLGLALLGVPYATTLAVVLVLVSFLPTIGVWLVWGPVTIAYATASGPVRGAVTLGYGLVVLTATDYYLRAILVDRGSDLHPAIALLGVIGGISLFGIVGLFVGPVVLASFKAVVTVVNRIENQAPEPPVDRQTSIAEMKR</sequence>
<dbReference type="KEGG" id="haly:HYG82_05080"/>
<proteinExistence type="inferred from homology"/>
<feature type="transmembrane region" description="Helical" evidence="6">
    <location>
        <begin position="229"/>
        <end position="249"/>
    </location>
</feature>